<organism evidence="3 4">
    <name type="scientific">Eisenbergiella tayi</name>
    <dbReference type="NCBI Taxonomy" id="1432052"/>
    <lineage>
        <taxon>Bacteria</taxon>
        <taxon>Bacillati</taxon>
        <taxon>Bacillota</taxon>
        <taxon>Clostridia</taxon>
        <taxon>Lachnospirales</taxon>
        <taxon>Lachnospiraceae</taxon>
        <taxon>Eisenbergiella</taxon>
    </lineage>
</organism>
<feature type="transmembrane region" description="Helical" evidence="1">
    <location>
        <begin position="54"/>
        <end position="74"/>
    </location>
</feature>
<dbReference type="AlphaFoldDB" id="A0A1E3UM67"/>
<proteinExistence type="predicted"/>
<sequence length="210" mass="23289">MGEDKLGVHTINCKKSIMAMLFVLIYIAASTAFAQILPLSVLQDLTNSNIKRRILYDAIQAAAVIPFAATYFRSADFREKETYSKWIPWGLIGVCATLVTIILPERVYAFWFYLIIVGCGEEFVFRGYLHRELRKAFNFKVSVILGGLVFGFAHGYSHFMVLGGPITGILSELGGGIVGALVFSAIYEKSNSIGWPILIHACLDFVGYLT</sequence>
<feature type="transmembrane region" description="Helical" evidence="1">
    <location>
        <begin position="86"/>
        <end position="104"/>
    </location>
</feature>
<feature type="transmembrane region" description="Helical" evidence="1">
    <location>
        <begin position="141"/>
        <end position="160"/>
    </location>
</feature>
<dbReference type="PANTHER" id="PTHR36435:SF1">
    <property type="entry name" value="CAAX AMINO TERMINAL PROTEASE FAMILY PROTEIN"/>
    <property type="match status" value="1"/>
</dbReference>
<evidence type="ECO:0000313" key="3">
    <source>
        <dbReference type="EMBL" id="ODR54086.1"/>
    </source>
</evidence>
<gene>
    <name evidence="3" type="ORF">BEI59_05900</name>
</gene>
<evidence type="ECO:0000259" key="2">
    <source>
        <dbReference type="Pfam" id="PF02517"/>
    </source>
</evidence>
<evidence type="ECO:0000313" key="4">
    <source>
        <dbReference type="Proteomes" id="UP000094271"/>
    </source>
</evidence>
<name>A0A1E3UM67_9FIRM</name>
<dbReference type="Proteomes" id="UP000094271">
    <property type="component" value="Unassembled WGS sequence"/>
</dbReference>
<dbReference type="RefSeq" id="WP_069431249.1">
    <property type="nucleotide sequence ID" value="NZ_MEHA01000003.1"/>
</dbReference>
<dbReference type="Pfam" id="PF02517">
    <property type="entry name" value="Rce1-like"/>
    <property type="match status" value="1"/>
</dbReference>
<dbReference type="GO" id="GO:0080120">
    <property type="term" value="P:CAAX-box protein maturation"/>
    <property type="evidence" value="ECO:0007669"/>
    <property type="project" value="UniProtKB-ARBA"/>
</dbReference>
<keyword evidence="1" id="KW-1133">Transmembrane helix</keyword>
<dbReference type="EMBL" id="MEHA01000003">
    <property type="protein sequence ID" value="ODR54086.1"/>
    <property type="molecule type" value="Genomic_DNA"/>
</dbReference>
<reference evidence="3 4" key="1">
    <citation type="submission" date="2016-08" db="EMBL/GenBank/DDBJ databases">
        <authorList>
            <person name="Seilhamer J.J."/>
        </authorList>
    </citation>
    <scope>NUCLEOTIDE SEQUENCE [LARGE SCALE GENOMIC DNA]</scope>
    <source>
        <strain evidence="3 4">NML150140-1</strain>
    </source>
</reference>
<dbReference type="InterPro" id="IPR052710">
    <property type="entry name" value="CAAX_protease"/>
</dbReference>
<keyword evidence="1" id="KW-0472">Membrane</keyword>
<feature type="transmembrane region" description="Helical" evidence="1">
    <location>
        <begin position="166"/>
        <end position="187"/>
    </location>
</feature>
<comment type="caution">
    <text evidence="3">The sequence shown here is derived from an EMBL/GenBank/DDBJ whole genome shotgun (WGS) entry which is preliminary data.</text>
</comment>
<protein>
    <recommendedName>
        <fullName evidence="2">CAAX prenyl protease 2/Lysostaphin resistance protein A-like domain-containing protein</fullName>
    </recommendedName>
</protein>
<feature type="domain" description="CAAX prenyl protease 2/Lysostaphin resistance protein A-like" evidence="2">
    <location>
        <begin position="107"/>
        <end position="206"/>
    </location>
</feature>
<feature type="transmembrane region" description="Helical" evidence="1">
    <location>
        <begin position="21"/>
        <end position="42"/>
    </location>
</feature>
<keyword evidence="1" id="KW-0812">Transmembrane</keyword>
<dbReference type="InterPro" id="IPR003675">
    <property type="entry name" value="Rce1/LyrA-like_dom"/>
</dbReference>
<feature type="transmembrane region" description="Helical" evidence="1">
    <location>
        <begin position="110"/>
        <end position="129"/>
    </location>
</feature>
<dbReference type="OrthoDB" id="9777755at2"/>
<dbReference type="PANTHER" id="PTHR36435">
    <property type="entry name" value="SLR1288 PROTEIN"/>
    <property type="match status" value="1"/>
</dbReference>
<evidence type="ECO:0000256" key="1">
    <source>
        <dbReference type="SAM" id="Phobius"/>
    </source>
</evidence>
<accession>A0A1E3UM67</accession>
<dbReference type="GO" id="GO:0004175">
    <property type="term" value="F:endopeptidase activity"/>
    <property type="evidence" value="ECO:0007669"/>
    <property type="project" value="UniProtKB-ARBA"/>
</dbReference>